<organism evidence="1 2">
    <name type="scientific">Triangularia setosa</name>
    <dbReference type="NCBI Taxonomy" id="2587417"/>
    <lineage>
        <taxon>Eukaryota</taxon>
        <taxon>Fungi</taxon>
        <taxon>Dikarya</taxon>
        <taxon>Ascomycota</taxon>
        <taxon>Pezizomycotina</taxon>
        <taxon>Sordariomycetes</taxon>
        <taxon>Sordariomycetidae</taxon>
        <taxon>Sordariales</taxon>
        <taxon>Podosporaceae</taxon>
        <taxon>Triangularia</taxon>
    </lineage>
</organism>
<dbReference type="Proteomes" id="UP001302321">
    <property type="component" value="Unassembled WGS sequence"/>
</dbReference>
<sequence length="364" mass="40703">MFTTKKTKTTKQPQQQPTQQVAIQNEQVIGVLIRRSSTWQKVKTQTTKAVKVVTPKRTTIPSSSSGREQLRRAGGGENQAFYRASYLALNPQRQWDLYIAGLAPRGVPAPRGPPPLQKGITPRQYKTVNVMYLTKPSPTGIQAGTITYLPDAFELAAEKKKKQGNPDALPTFPTPGQGVKIVQRPVQGQPIKRLAGQQQQQLRVSTTQGQGQVRPVQVVRVQQQPQQQVRVQQQQQYVQVAVPVSQVQMQQPRPQTQQFVTVPISQVQGDARPVSQVVQRPVQQQQRQQRPQTQFVTVPVQQIQQVHRPQQQHQQQFVVLQTVAQPLPQQQVVMIPAVNTQPARQPVRTGGRRVAGQSVITVRA</sequence>
<evidence type="ECO:0000313" key="1">
    <source>
        <dbReference type="EMBL" id="KAK4176274.1"/>
    </source>
</evidence>
<evidence type="ECO:0000313" key="2">
    <source>
        <dbReference type="Proteomes" id="UP001302321"/>
    </source>
</evidence>
<comment type="caution">
    <text evidence="1">The sequence shown here is derived from an EMBL/GenBank/DDBJ whole genome shotgun (WGS) entry which is preliminary data.</text>
</comment>
<dbReference type="EMBL" id="MU866203">
    <property type="protein sequence ID" value="KAK4176274.1"/>
    <property type="molecule type" value="Genomic_DNA"/>
</dbReference>
<proteinExistence type="predicted"/>
<reference evidence="1" key="2">
    <citation type="submission" date="2023-05" db="EMBL/GenBank/DDBJ databases">
        <authorList>
            <consortium name="Lawrence Berkeley National Laboratory"/>
            <person name="Steindorff A."/>
            <person name="Hensen N."/>
            <person name="Bonometti L."/>
            <person name="Westerberg I."/>
            <person name="Brannstrom I.O."/>
            <person name="Guillou S."/>
            <person name="Cros-Aarteil S."/>
            <person name="Calhoun S."/>
            <person name="Haridas S."/>
            <person name="Kuo A."/>
            <person name="Mondo S."/>
            <person name="Pangilinan J."/>
            <person name="Riley R."/>
            <person name="Labutti K."/>
            <person name="Andreopoulos B."/>
            <person name="Lipzen A."/>
            <person name="Chen C."/>
            <person name="Yanf M."/>
            <person name="Daum C."/>
            <person name="Ng V."/>
            <person name="Clum A."/>
            <person name="Ohm R."/>
            <person name="Martin F."/>
            <person name="Silar P."/>
            <person name="Natvig D."/>
            <person name="Lalanne C."/>
            <person name="Gautier V."/>
            <person name="Ament-Velasquez S.L."/>
            <person name="Kruys A."/>
            <person name="Hutchinson M.I."/>
            <person name="Powell A.J."/>
            <person name="Barry K."/>
            <person name="Miller A.N."/>
            <person name="Grigoriev I.V."/>
            <person name="Debuchy R."/>
            <person name="Gladieux P."/>
            <person name="Thoren M.H."/>
            <person name="Johannesson H."/>
        </authorList>
    </citation>
    <scope>NUCLEOTIDE SEQUENCE</scope>
    <source>
        <strain evidence="1">CBS 892.96</strain>
    </source>
</reference>
<name>A0AAN7A7K7_9PEZI</name>
<accession>A0AAN7A7K7</accession>
<gene>
    <name evidence="1" type="ORF">QBC36DRAFT_329684</name>
</gene>
<protein>
    <submittedName>
        <fullName evidence="1">Uncharacterized protein</fullName>
    </submittedName>
</protein>
<keyword evidence="2" id="KW-1185">Reference proteome</keyword>
<dbReference type="AlphaFoldDB" id="A0AAN7A7K7"/>
<reference evidence="1" key="1">
    <citation type="journal article" date="2023" name="Mol. Phylogenet. Evol.">
        <title>Genome-scale phylogeny and comparative genomics of the fungal order Sordariales.</title>
        <authorList>
            <person name="Hensen N."/>
            <person name="Bonometti L."/>
            <person name="Westerberg I."/>
            <person name="Brannstrom I.O."/>
            <person name="Guillou S."/>
            <person name="Cros-Aarteil S."/>
            <person name="Calhoun S."/>
            <person name="Haridas S."/>
            <person name="Kuo A."/>
            <person name="Mondo S."/>
            <person name="Pangilinan J."/>
            <person name="Riley R."/>
            <person name="LaButti K."/>
            <person name="Andreopoulos B."/>
            <person name="Lipzen A."/>
            <person name="Chen C."/>
            <person name="Yan M."/>
            <person name="Daum C."/>
            <person name="Ng V."/>
            <person name="Clum A."/>
            <person name="Steindorff A."/>
            <person name="Ohm R.A."/>
            <person name="Martin F."/>
            <person name="Silar P."/>
            <person name="Natvig D.O."/>
            <person name="Lalanne C."/>
            <person name="Gautier V."/>
            <person name="Ament-Velasquez S.L."/>
            <person name="Kruys A."/>
            <person name="Hutchinson M.I."/>
            <person name="Powell A.J."/>
            <person name="Barry K."/>
            <person name="Miller A.N."/>
            <person name="Grigoriev I.V."/>
            <person name="Debuchy R."/>
            <person name="Gladieux P."/>
            <person name="Hiltunen Thoren M."/>
            <person name="Johannesson H."/>
        </authorList>
    </citation>
    <scope>NUCLEOTIDE SEQUENCE</scope>
    <source>
        <strain evidence="1">CBS 892.96</strain>
    </source>
</reference>